<dbReference type="Gene3D" id="3.90.550.10">
    <property type="entry name" value="Spore Coat Polysaccharide Biosynthesis Protein SpsA, Chain A"/>
    <property type="match status" value="1"/>
</dbReference>
<dbReference type="Pfam" id="PF00483">
    <property type="entry name" value="NTP_transferase"/>
    <property type="match status" value="1"/>
</dbReference>
<dbReference type="SUPFAM" id="SSF51161">
    <property type="entry name" value="Trimeric LpxA-like enzymes"/>
    <property type="match status" value="1"/>
</dbReference>
<reference evidence="6 7" key="1">
    <citation type="journal article" date="2011" name="J. Bacteriol.">
        <title>Complete genome sequence of the thermoacidophilic crenarchaeon Thermoproteus uzoniensis 768-20.</title>
        <authorList>
            <person name="Mardanov A.V."/>
            <person name="Gumerov V.M."/>
            <person name="Beletsky A.V."/>
            <person name="Prokofeva M.I."/>
            <person name="Bonch-Osmolovskaya E.A."/>
            <person name="Ravin N.V."/>
            <person name="Skryabin K.G."/>
        </authorList>
    </citation>
    <scope>NUCLEOTIDE SEQUENCE [LARGE SCALE GENOMIC DNA]</scope>
    <source>
        <strain evidence="6 7">768-20</strain>
    </source>
</reference>
<keyword evidence="2 6" id="KW-0808">Transferase</keyword>
<dbReference type="Proteomes" id="UP000008138">
    <property type="component" value="Chromosome"/>
</dbReference>
<evidence type="ECO:0000313" key="7">
    <source>
        <dbReference type="Proteomes" id="UP000008138"/>
    </source>
</evidence>
<dbReference type="InterPro" id="IPR050486">
    <property type="entry name" value="Mannose-1P_guanyltransferase"/>
</dbReference>
<dbReference type="InterPro" id="IPR029044">
    <property type="entry name" value="Nucleotide-diphossugar_trans"/>
</dbReference>
<comment type="similarity">
    <text evidence="1">Belongs to the transferase hexapeptide repeat family.</text>
</comment>
<reference key="2">
    <citation type="submission" date="2011-03" db="EMBL/GenBank/DDBJ databases">
        <title>Complete genome sequence of the thermoacidophilic crenarchaeon Thermoproteus uzoniensis 768-20.</title>
        <authorList>
            <person name="Mardanov A.V."/>
            <person name="Gumerov V.M."/>
            <person name="Beletsky A.V."/>
            <person name="Prokofeva M.I."/>
            <person name="Bonch-Osmolovskaya E.A."/>
            <person name="Ravin N.V."/>
            <person name="Skryabin K.G."/>
        </authorList>
    </citation>
    <scope>NUCLEOTIDE SEQUENCE</scope>
    <source>
        <strain>768-20</strain>
    </source>
</reference>
<evidence type="ECO:0000259" key="4">
    <source>
        <dbReference type="Pfam" id="PF00483"/>
    </source>
</evidence>
<dbReference type="Gene3D" id="2.160.10.10">
    <property type="entry name" value="Hexapeptide repeat proteins"/>
    <property type="match status" value="1"/>
</dbReference>
<evidence type="ECO:0000313" key="6">
    <source>
        <dbReference type="EMBL" id="AEA11737.1"/>
    </source>
</evidence>
<feature type="region of interest" description="Disordered" evidence="3">
    <location>
        <begin position="336"/>
        <end position="357"/>
    </location>
</feature>
<evidence type="ECO:0000256" key="3">
    <source>
        <dbReference type="SAM" id="MobiDB-lite"/>
    </source>
</evidence>
<dbReference type="InterPro" id="IPR005835">
    <property type="entry name" value="NTP_transferase_dom"/>
</dbReference>
<dbReference type="eggNOG" id="arCOG00666">
    <property type="taxonomic scope" value="Archaea"/>
</dbReference>
<dbReference type="PANTHER" id="PTHR22572">
    <property type="entry name" value="SUGAR-1-PHOSPHATE GUANYL TRANSFERASE"/>
    <property type="match status" value="1"/>
</dbReference>
<dbReference type="STRING" id="999630.TUZN_0239"/>
<feature type="domain" description="Nucleotidyl transferase" evidence="4">
    <location>
        <begin position="4"/>
        <end position="232"/>
    </location>
</feature>
<proteinExistence type="inferred from homology"/>
<dbReference type="CDD" id="cd04181">
    <property type="entry name" value="NTP_transferase"/>
    <property type="match status" value="1"/>
</dbReference>
<accession>F2L1Z6</accession>
<dbReference type="EMBL" id="CP002590">
    <property type="protein sequence ID" value="AEA11737.1"/>
    <property type="molecule type" value="Genomic_DNA"/>
</dbReference>
<evidence type="ECO:0000256" key="1">
    <source>
        <dbReference type="ARBA" id="ARBA00007274"/>
    </source>
</evidence>
<dbReference type="GeneID" id="10359786"/>
<dbReference type="InterPro" id="IPR011004">
    <property type="entry name" value="Trimer_LpxA-like_sf"/>
</dbReference>
<dbReference type="RefSeq" id="WP_013679073.1">
    <property type="nucleotide sequence ID" value="NC_015315.1"/>
</dbReference>
<name>F2L1Z6_THEU7</name>
<protein>
    <submittedName>
        <fullName evidence="6">Nucleotidyl transferase</fullName>
    </submittedName>
</protein>
<dbReference type="KEGG" id="tuz:TUZN_0239"/>
<feature type="domain" description="Mannose-1-phosphate guanyltransferase C-terminal" evidence="5">
    <location>
        <begin position="247"/>
        <end position="353"/>
    </location>
</feature>
<organism evidence="6 7">
    <name type="scientific">Thermoproteus uzoniensis (strain 768-20)</name>
    <dbReference type="NCBI Taxonomy" id="999630"/>
    <lineage>
        <taxon>Archaea</taxon>
        <taxon>Thermoproteota</taxon>
        <taxon>Thermoprotei</taxon>
        <taxon>Thermoproteales</taxon>
        <taxon>Thermoproteaceae</taxon>
        <taxon>Thermoproteus</taxon>
    </lineage>
</organism>
<dbReference type="AlphaFoldDB" id="F2L1Z6"/>
<gene>
    <name evidence="6" type="ordered locus">TUZN_0239</name>
</gene>
<dbReference type="PROSITE" id="PS00101">
    <property type="entry name" value="HEXAPEP_TRANSFERASES"/>
    <property type="match status" value="1"/>
</dbReference>
<keyword evidence="7" id="KW-1185">Reference proteome</keyword>
<evidence type="ECO:0000256" key="2">
    <source>
        <dbReference type="ARBA" id="ARBA00022679"/>
    </source>
</evidence>
<dbReference type="SUPFAM" id="SSF53448">
    <property type="entry name" value="Nucleotide-diphospho-sugar transferases"/>
    <property type="match status" value="1"/>
</dbReference>
<dbReference type="GO" id="GO:0016740">
    <property type="term" value="F:transferase activity"/>
    <property type="evidence" value="ECO:0007669"/>
    <property type="project" value="UniProtKB-KW"/>
</dbReference>
<sequence length="357" mass="38446">MDRVIVLAGGFATRLRPLSYTRPKPLFPVLDKPLIDWIVEGVKGIAPVVVSARYLAHMIRDHISRRWNDVATVVEESRPLGDGGAVAYIADMLSLNGPVLVVNGDVFTDVDYSAVVNAHKKYGGVATIAFVEVPPESVSKYGIAVVDDSMRLRGFVEKPKEPPGGSRLANAGVYVFEAEALKAIPRRRGEVKIAKDLIPALLEKHDIYVYIHRGIWHDIGTPADYLKANFAALDKWGGVAERAGAEITPPVYIAGDVEIGEGASIGPYVVLGSGSRVGKYSRIRNSVLMRGASVEPGSHISGSIIGEESYIGRWARIVDAVIADGVYVRDEVSVGRNSSVGPNREVVEDVPEGSTLP</sequence>
<dbReference type="InterPro" id="IPR018357">
    <property type="entry name" value="Hexapep_transf_CS"/>
</dbReference>
<dbReference type="Pfam" id="PF25087">
    <property type="entry name" value="GMPPB_C"/>
    <property type="match status" value="1"/>
</dbReference>
<evidence type="ECO:0000259" key="5">
    <source>
        <dbReference type="Pfam" id="PF25087"/>
    </source>
</evidence>
<dbReference type="InterPro" id="IPR056729">
    <property type="entry name" value="GMPPB_C"/>
</dbReference>
<dbReference type="HOGENOM" id="CLU_029499_0_2_2"/>